<dbReference type="STRING" id="90262.A0A1X2I0E0"/>
<sequence length="418" mass="46755">MIHHLPLEIISNIVEQLDDNKDRYSLALVNRFFYHETNPILWRSPTITSSSSTGGDDGDEEANTITAIRFIVCVMEARHLVALQVRKLDLGDYIWSDAELLLVTRRLSLLEELNINNEACLSNISLGCLPRHCPNLTSFRLADCHIDSPALFQAFGDEDACRHLQCLDLVNCAPLSPEIVVPLLTCPLKQLSLHLDYARWTTATATSTTIEKIVMDLPRLPHLTHLTLSNIADRFIQCLLTTASNTADASWPHLVSFRLIRCLGMVEDTTLSGFLQTHRDLQHLTLSGGRFSDVVLVDTMARDLSCLSTLDVSHTTTITAKGVHRLIWHGPPTLLWIQLVGCHVYRHQGQEMQHLDGDTVVDVVDPATATSTTTRSSKRRSPVDQLDRPAILALRQSPNPDDLNDDNAFLVNQPCLQW</sequence>
<evidence type="ECO:0000313" key="4">
    <source>
        <dbReference type="Proteomes" id="UP000193560"/>
    </source>
</evidence>
<dbReference type="OrthoDB" id="5297217at2759"/>
<dbReference type="AlphaFoldDB" id="A0A1X2I0E0"/>
<reference evidence="3 4" key="1">
    <citation type="submission" date="2016-07" db="EMBL/GenBank/DDBJ databases">
        <title>Pervasive Adenine N6-methylation of Active Genes in Fungi.</title>
        <authorList>
            <consortium name="DOE Joint Genome Institute"/>
            <person name="Mondo S.J."/>
            <person name="Dannebaum R.O."/>
            <person name="Kuo R.C."/>
            <person name="Labutti K."/>
            <person name="Haridas S."/>
            <person name="Kuo A."/>
            <person name="Salamov A."/>
            <person name="Ahrendt S.R."/>
            <person name="Lipzen A."/>
            <person name="Sullivan W."/>
            <person name="Andreopoulos W.B."/>
            <person name="Clum A."/>
            <person name="Lindquist E."/>
            <person name="Daum C."/>
            <person name="Ramamoorthy G.K."/>
            <person name="Gryganskyi A."/>
            <person name="Culley D."/>
            <person name="Magnuson J.K."/>
            <person name="James T.Y."/>
            <person name="O'Malley M.A."/>
            <person name="Stajich J.E."/>
            <person name="Spatafora J.W."/>
            <person name="Visel A."/>
            <person name="Grigoriev I.V."/>
        </authorList>
    </citation>
    <scope>NUCLEOTIDE SEQUENCE [LARGE SCALE GENOMIC DNA]</scope>
    <source>
        <strain evidence="3 4">NRRL 1336</strain>
    </source>
</reference>
<feature type="region of interest" description="Disordered" evidence="1">
    <location>
        <begin position="367"/>
        <end position="388"/>
    </location>
</feature>
<dbReference type="InterPro" id="IPR032675">
    <property type="entry name" value="LRR_dom_sf"/>
</dbReference>
<keyword evidence="4" id="KW-1185">Reference proteome</keyword>
<proteinExistence type="predicted"/>
<dbReference type="SUPFAM" id="SSF52047">
    <property type="entry name" value="RNI-like"/>
    <property type="match status" value="1"/>
</dbReference>
<evidence type="ECO:0000313" key="3">
    <source>
        <dbReference type="EMBL" id="ORZ06519.1"/>
    </source>
</evidence>
<dbReference type="InterPro" id="IPR001810">
    <property type="entry name" value="F-box_dom"/>
</dbReference>
<protein>
    <recommendedName>
        <fullName evidence="2">F-box domain-containing protein</fullName>
    </recommendedName>
</protein>
<dbReference type="GO" id="GO:0019005">
    <property type="term" value="C:SCF ubiquitin ligase complex"/>
    <property type="evidence" value="ECO:0007669"/>
    <property type="project" value="TreeGrafter"/>
</dbReference>
<organism evidence="3 4">
    <name type="scientific">Absidia repens</name>
    <dbReference type="NCBI Taxonomy" id="90262"/>
    <lineage>
        <taxon>Eukaryota</taxon>
        <taxon>Fungi</taxon>
        <taxon>Fungi incertae sedis</taxon>
        <taxon>Mucoromycota</taxon>
        <taxon>Mucoromycotina</taxon>
        <taxon>Mucoromycetes</taxon>
        <taxon>Mucorales</taxon>
        <taxon>Cunninghamellaceae</taxon>
        <taxon>Absidia</taxon>
    </lineage>
</organism>
<dbReference type="Proteomes" id="UP000193560">
    <property type="component" value="Unassembled WGS sequence"/>
</dbReference>
<comment type="caution">
    <text evidence="3">The sequence shown here is derived from an EMBL/GenBank/DDBJ whole genome shotgun (WGS) entry which is preliminary data.</text>
</comment>
<dbReference type="Pfam" id="PF12937">
    <property type="entry name" value="F-box-like"/>
    <property type="match status" value="1"/>
</dbReference>
<evidence type="ECO:0000256" key="1">
    <source>
        <dbReference type="SAM" id="MobiDB-lite"/>
    </source>
</evidence>
<accession>A0A1X2I0E0</accession>
<gene>
    <name evidence="3" type="ORF">BCR42DRAFT_427277</name>
</gene>
<dbReference type="EMBL" id="MCGE01000039">
    <property type="protein sequence ID" value="ORZ06519.1"/>
    <property type="molecule type" value="Genomic_DNA"/>
</dbReference>
<evidence type="ECO:0000259" key="2">
    <source>
        <dbReference type="Pfam" id="PF12937"/>
    </source>
</evidence>
<dbReference type="Gene3D" id="3.80.10.10">
    <property type="entry name" value="Ribonuclease Inhibitor"/>
    <property type="match status" value="1"/>
</dbReference>
<feature type="domain" description="F-box" evidence="2">
    <location>
        <begin position="2"/>
        <end position="47"/>
    </location>
</feature>
<name>A0A1X2I0E0_9FUNG</name>
<dbReference type="PANTHER" id="PTHR13318">
    <property type="entry name" value="PARTNER OF PAIRED, ISOFORM B-RELATED"/>
    <property type="match status" value="1"/>
</dbReference>
<dbReference type="GO" id="GO:0031146">
    <property type="term" value="P:SCF-dependent proteasomal ubiquitin-dependent protein catabolic process"/>
    <property type="evidence" value="ECO:0007669"/>
    <property type="project" value="TreeGrafter"/>
</dbReference>